<name>A0A834XJF9_APHGI</name>
<dbReference type="Gene3D" id="2.40.50.140">
    <property type="entry name" value="Nucleic acid-binding proteins"/>
    <property type="match status" value="1"/>
</dbReference>
<dbReference type="OrthoDB" id="7648950at2759"/>
<keyword evidence="2" id="KW-1185">Reference proteome</keyword>
<organism evidence="1 2">
    <name type="scientific">Aphidius gifuensis</name>
    <name type="common">Parasitoid wasp</name>
    <dbReference type="NCBI Taxonomy" id="684658"/>
    <lineage>
        <taxon>Eukaryota</taxon>
        <taxon>Metazoa</taxon>
        <taxon>Ecdysozoa</taxon>
        <taxon>Arthropoda</taxon>
        <taxon>Hexapoda</taxon>
        <taxon>Insecta</taxon>
        <taxon>Pterygota</taxon>
        <taxon>Neoptera</taxon>
        <taxon>Endopterygota</taxon>
        <taxon>Hymenoptera</taxon>
        <taxon>Apocrita</taxon>
        <taxon>Ichneumonoidea</taxon>
        <taxon>Braconidae</taxon>
        <taxon>Aphidiinae</taxon>
        <taxon>Aphidius</taxon>
    </lineage>
</organism>
<dbReference type="EMBL" id="JACMRX010000006">
    <property type="protein sequence ID" value="KAF7987945.1"/>
    <property type="molecule type" value="Genomic_DNA"/>
</dbReference>
<reference evidence="1 2" key="1">
    <citation type="submission" date="2020-08" db="EMBL/GenBank/DDBJ databases">
        <title>Aphidius gifuensis genome sequencing and assembly.</title>
        <authorList>
            <person name="Du Z."/>
        </authorList>
    </citation>
    <scope>NUCLEOTIDE SEQUENCE [LARGE SCALE GENOMIC DNA]</scope>
    <source>
        <strain evidence="1">YNYX2018</strain>
        <tissue evidence="1">Adults</tissue>
    </source>
</reference>
<dbReference type="Proteomes" id="UP000639338">
    <property type="component" value="Unassembled WGS sequence"/>
</dbReference>
<proteinExistence type="predicted"/>
<accession>A0A834XJF9</accession>
<dbReference type="AlphaFoldDB" id="A0A834XJF9"/>
<protein>
    <submittedName>
        <fullName evidence="1">Uncharacterized protein</fullName>
    </submittedName>
</protein>
<evidence type="ECO:0000313" key="1">
    <source>
        <dbReference type="EMBL" id="KAF7987945.1"/>
    </source>
</evidence>
<gene>
    <name evidence="1" type="ORF">HCN44_004761</name>
</gene>
<comment type="caution">
    <text evidence="1">The sequence shown here is derived from an EMBL/GenBank/DDBJ whole genome shotgun (WGS) entry which is preliminary data.</text>
</comment>
<evidence type="ECO:0000313" key="2">
    <source>
        <dbReference type="Proteomes" id="UP000639338"/>
    </source>
</evidence>
<dbReference type="InterPro" id="IPR012340">
    <property type="entry name" value="NA-bd_OB-fold"/>
</dbReference>
<sequence length="402" mass="46482">MRGSMNLFGAQDRVNHMAPDKNIINPIVTDTSSKEYDSSIECDMMDHNQLYDYPYNYTNSSPNSKNNMPNPKFTSTMINTVTTSPFTVVENKNSYEFDEILDLSTIRNNTSSMMLEKHYSNDKIDLTPVYDMIEPTNKKETEQKTINLDKKSQKVDTVNDITSFVDVINNIKSVNIKGQPSWLFAVILNNNSKVRMRVIFWGDKAQEFVKKIKMNEILEILGGNLSTSNPKFRNSKDNIHILEFNYQDSSKMITHGLFVQPEITHIDYQNVELENLLKTKIKYIVKAYLKLMLLIEEGEKSHGLGKIIDHKENYVLVKIVNYPKEDERLKIGVAVKMRGVIYDDQIPIFQVKDMDDVDVLEEKTLPISQVRKSFQRLSAVVKRQKIDNENDDIQINNIFVLN</sequence>
<dbReference type="SUPFAM" id="SSF50249">
    <property type="entry name" value="Nucleic acid-binding proteins"/>
    <property type="match status" value="1"/>
</dbReference>